<reference evidence="8 9" key="1">
    <citation type="submission" date="2023-07" db="EMBL/GenBank/DDBJ databases">
        <title>Comparative genomics of wheat-associated soil bacteria to identify genetic determinants of phenazine resistance.</title>
        <authorList>
            <person name="Mouncey N."/>
        </authorList>
    </citation>
    <scope>NUCLEOTIDE SEQUENCE [LARGE SCALE GENOMIC DNA]</scope>
    <source>
        <strain evidence="8 9">B2I6</strain>
    </source>
</reference>
<feature type="compositionally biased region" description="Basic and acidic residues" evidence="7">
    <location>
        <begin position="14"/>
        <end position="37"/>
    </location>
</feature>
<dbReference type="PROSITE" id="PS00444">
    <property type="entry name" value="POLYPRENYL_SYNTHASE_2"/>
    <property type="match status" value="1"/>
</dbReference>
<dbReference type="GO" id="GO:0004311">
    <property type="term" value="F:geranylgeranyl diphosphate synthase activity"/>
    <property type="evidence" value="ECO:0007669"/>
    <property type="project" value="UniProtKB-EC"/>
</dbReference>
<evidence type="ECO:0000313" key="8">
    <source>
        <dbReference type="EMBL" id="MDQ0585384.1"/>
    </source>
</evidence>
<feature type="region of interest" description="Disordered" evidence="7">
    <location>
        <begin position="1"/>
        <end position="49"/>
    </location>
</feature>
<evidence type="ECO:0000256" key="4">
    <source>
        <dbReference type="ARBA" id="ARBA00022723"/>
    </source>
</evidence>
<comment type="cofactor">
    <cofactor evidence="1">
        <name>Mg(2+)</name>
        <dbReference type="ChEBI" id="CHEBI:18420"/>
    </cofactor>
</comment>
<evidence type="ECO:0000313" key="9">
    <source>
        <dbReference type="Proteomes" id="UP001230654"/>
    </source>
</evidence>
<organism evidence="8 9">
    <name type="scientific">Streptomyces rishiriensis</name>
    <dbReference type="NCBI Taxonomy" id="68264"/>
    <lineage>
        <taxon>Bacteria</taxon>
        <taxon>Bacillati</taxon>
        <taxon>Actinomycetota</taxon>
        <taxon>Actinomycetes</taxon>
        <taxon>Kitasatosporales</taxon>
        <taxon>Streptomycetaceae</taxon>
        <taxon>Streptomyces</taxon>
    </lineage>
</organism>
<dbReference type="PANTHER" id="PTHR12001">
    <property type="entry name" value="GERANYLGERANYL PYROPHOSPHATE SYNTHASE"/>
    <property type="match status" value="1"/>
</dbReference>
<dbReference type="SUPFAM" id="SSF48576">
    <property type="entry name" value="Terpenoid synthases"/>
    <property type="match status" value="1"/>
</dbReference>
<evidence type="ECO:0000256" key="3">
    <source>
        <dbReference type="ARBA" id="ARBA00022679"/>
    </source>
</evidence>
<evidence type="ECO:0000256" key="7">
    <source>
        <dbReference type="SAM" id="MobiDB-lite"/>
    </source>
</evidence>
<evidence type="ECO:0000256" key="2">
    <source>
        <dbReference type="ARBA" id="ARBA00006706"/>
    </source>
</evidence>
<sequence length="443" mass="46859">MRPTEATEPPVPEKAPDPRPELPADRLHAIADGRRSPGDLAQDPPRPQVPRTCEALAAVDADVPAAVGRVLDGLLAERVERSAGLDPVFGRDLAERVARCTTEGGKRMRSQFVWWALRACGGGTDEAEAALRVGAALELIQTCALVHDDVMDSSRMRRGRLALHADVTAQYADAVQADRGRRFGEAAAILAGDLALAWADDTMAAVETDPVTARAVRDLWSTMRTEMVAGQYLDIHGQATSSLSVARALRAACLKSALYSVERPLALGAALAGADTTRSAALCSAGRCVGIAFQLRDDLADVFGDPRHTGKPAGGDIRAGKPTYLVAVAQARAEATGDVHGISVLRRSLGRADLCESRLDEVRDVLVDTGARDVVEAKIDRLVARGMRHLDSAALEPDGRRRLRRLLHASAGTTPTPARGPCAEEGGTSPALLLATGAEGARR</sequence>
<feature type="region of interest" description="Disordered" evidence="7">
    <location>
        <begin position="409"/>
        <end position="443"/>
    </location>
</feature>
<dbReference type="SFLD" id="SFLDG01017">
    <property type="entry name" value="Polyprenyl_Transferase_Like"/>
    <property type="match status" value="1"/>
</dbReference>
<dbReference type="SFLD" id="SFLDS00005">
    <property type="entry name" value="Isoprenoid_Synthase_Type_I"/>
    <property type="match status" value="1"/>
</dbReference>
<dbReference type="EMBL" id="JAUSWV010000002">
    <property type="protein sequence ID" value="MDQ0585384.1"/>
    <property type="molecule type" value="Genomic_DNA"/>
</dbReference>
<dbReference type="Proteomes" id="UP001230654">
    <property type="component" value="Unassembled WGS sequence"/>
</dbReference>
<comment type="similarity">
    <text evidence="2 6">Belongs to the FPP/GGPP synthase family.</text>
</comment>
<dbReference type="EC" id="2.5.1.10" evidence="8"/>
<keyword evidence="9" id="KW-1185">Reference proteome</keyword>
<protein>
    <submittedName>
        <fullName evidence="8">Geranylgeranyl diphosphate synthase type I</fullName>
        <ecNumber evidence="8">2.5.1.1</ecNumber>
        <ecNumber evidence="8">2.5.1.10</ecNumber>
        <ecNumber evidence="8">2.5.1.29</ecNumber>
    </submittedName>
</protein>
<accession>A0ABU0P1Z3</accession>
<gene>
    <name evidence="8" type="ORF">QF030_007562</name>
</gene>
<proteinExistence type="inferred from homology"/>
<comment type="caution">
    <text evidence="8">The sequence shown here is derived from an EMBL/GenBank/DDBJ whole genome shotgun (WGS) entry which is preliminary data.</text>
</comment>
<keyword evidence="3 6" id="KW-0808">Transferase</keyword>
<keyword evidence="4" id="KW-0479">Metal-binding</keyword>
<dbReference type="PROSITE" id="PS00723">
    <property type="entry name" value="POLYPRENYL_SYNTHASE_1"/>
    <property type="match status" value="1"/>
</dbReference>
<dbReference type="InterPro" id="IPR000092">
    <property type="entry name" value="Polyprenyl_synt"/>
</dbReference>
<dbReference type="Gene3D" id="1.10.600.10">
    <property type="entry name" value="Farnesyl Diphosphate Synthase"/>
    <property type="match status" value="1"/>
</dbReference>
<evidence type="ECO:0000256" key="5">
    <source>
        <dbReference type="ARBA" id="ARBA00022842"/>
    </source>
</evidence>
<dbReference type="GO" id="GO:0004337">
    <property type="term" value="F:(2E,6E)-farnesyl diphosphate synthase activity"/>
    <property type="evidence" value="ECO:0007669"/>
    <property type="project" value="UniProtKB-EC"/>
</dbReference>
<dbReference type="InterPro" id="IPR033749">
    <property type="entry name" value="Polyprenyl_synt_CS"/>
</dbReference>
<dbReference type="PANTHER" id="PTHR12001:SF85">
    <property type="entry name" value="SHORT CHAIN ISOPRENYL DIPHOSPHATE SYNTHASE"/>
    <property type="match status" value="1"/>
</dbReference>
<dbReference type="GO" id="GO:0004161">
    <property type="term" value="F:dimethylallyltranstransferase activity"/>
    <property type="evidence" value="ECO:0007669"/>
    <property type="project" value="UniProtKB-EC"/>
</dbReference>
<dbReference type="Pfam" id="PF00348">
    <property type="entry name" value="polyprenyl_synt"/>
    <property type="match status" value="1"/>
</dbReference>
<name>A0ABU0P1Z3_STRRH</name>
<dbReference type="EC" id="2.5.1.1" evidence="8"/>
<dbReference type="RefSeq" id="WP_307167082.1">
    <property type="nucleotide sequence ID" value="NZ_JAUSWV010000002.1"/>
</dbReference>
<keyword evidence="5" id="KW-0460">Magnesium</keyword>
<evidence type="ECO:0000256" key="1">
    <source>
        <dbReference type="ARBA" id="ARBA00001946"/>
    </source>
</evidence>
<evidence type="ECO:0000256" key="6">
    <source>
        <dbReference type="RuleBase" id="RU004466"/>
    </source>
</evidence>
<dbReference type="EC" id="2.5.1.29" evidence="8"/>
<dbReference type="InterPro" id="IPR008949">
    <property type="entry name" value="Isoprenoid_synthase_dom_sf"/>
</dbReference>
<dbReference type="CDD" id="cd00685">
    <property type="entry name" value="Trans_IPPS_HT"/>
    <property type="match status" value="1"/>
</dbReference>